<dbReference type="InterPro" id="IPR016197">
    <property type="entry name" value="Chromo-like_dom_sf"/>
</dbReference>
<feature type="region of interest" description="Disordered" evidence="1">
    <location>
        <begin position="377"/>
        <end position="680"/>
    </location>
</feature>
<feature type="compositionally biased region" description="Basic and acidic residues" evidence="1">
    <location>
        <begin position="295"/>
        <end position="319"/>
    </location>
</feature>
<accession>A0A850VW33</accession>
<feature type="compositionally biased region" description="Low complexity" evidence="1">
    <location>
        <begin position="496"/>
        <end position="505"/>
    </location>
</feature>
<reference evidence="3" key="1">
    <citation type="submission" date="2019-09" db="EMBL/GenBank/DDBJ databases">
        <title>Bird 10,000 Genomes (B10K) Project - Family phase.</title>
        <authorList>
            <person name="Zhang G."/>
        </authorList>
    </citation>
    <scope>NUCLEOTIDE SEQUENCE</scope>
    <source>
        <strain evidence="3">B10K-DU-002-48</strain>
        <tissue evidence="3">Muscle</tissue>
    </source>
</reference>
<dbReference type="InterPro" id="IPR051232">
    <property type="entry name" value="ARID/SWI1_ChromRemod"/>
</dbReference>
<feature type="compositionally biased region" description="Low complexity" evidence="1">
    <location>
        <begin position="434"/>
        <end position="459"/>
    </location>
</feature>
<gene>
    <name evidence="3" type="primary">Arid4b</name>
    <name evidence="3" type="ORF">FREMAG_R13284</name>
</gene>
<feature type="compositionally biased region" description="Polar residues" evidence="1">
    <location>
        <begin position="548"/>
        <end position="557"/>
    </location>
</feature>
<feature type="compositionally biased region" description="Basic and acidic residues" evidence="1">
    <location>
        <begin position="377"/>
        <end position="395"/>
    </location>
</feature>
<dbReference type="GO" id="GO:0005634">
    <property type="term" value="C:nucleus"/>
    <property type="evidence" value="ECO:0007669"/>
    <property type="project" value="TreeGrafter"/>
</dbReference>
<evidence type="ECO:0000313" key="4">
    <source>
        <dbReference type="Proteomes" id="UP000632118"/>
    </source>
</evidence>
<comment type="caution">
    <text evidence="3">The sequence shown here is derived from an EMBL/GenBank/DDBJ whole genome shotgun (WGS) entry which is preliminary data.</text>
</comment>
<dbReference type="Proteomes" id="UP000632118">
    <property type="component" value="Unassembled WGS sequence"/>
</dbReference>
<feature type="compositionally biased region" description="Basic and acidic residues" evidence="1">
    <location>
        <begin position="197"/>
        <end position="220"/>
    </location>
</feature>
<feature type="compositionally biased region" description="Polar residues" evidence="1">
    <location>
        <begin position="138"/>
        <end position="149"/>
    </location>
</feature>
<feature type="compositionally biased region" description="Basic and acidic residues" evidence="1">
    <location>
        <begin position="112"/>
        <end position="123"/>
    </location>
</feature>
<feature type="compositionally biased region" description="Polar residues" evidence="1">
    <location>
        <begin position="642"/>
        <end position="658"/>
    </location>
</feature>
<name>A0A850VW33_FREMA</name>
<feature type="compositionally biased region" description="Acidic residues" evidence="1">
    <location>
        <begin position="254"/>
        <end position="265"/>
    </location>
</feature>
<dbReference type="GO" id="GO:0006357">
    <property type="term" value="P:regulation of transcription by RNA polymerase II"/>
    <property type="evidence" value="ECO:0007669"/>
    <property type="project" value="TreeGrafter"/>
</dbReference>
<feature type="compositionally biased region" description="Basic and acidic residues" evidence="1">
    <location>
        <begin position="274"/>
        <end position="283"/>
    </location>
</feature>
<dbReference type="EMBL" id="WAAD01018029">
    <property type="protein sequence ID" value="NWH48139.1"/>
    <property type="molecule type" value="Genomic_DNA"/>
</dbReference>
<feature type="region of interest" description="Disordered" evidence="1">
    <location>
        <begin position="103"/>
        <end position="354"/>
    </location>
</feature>
<keyword evidence="4" id="KW-1185">Reference proteome</keyword>
<feature type="compositionally biased region" description="Basic and acidic residues" evidence="1">
    <location>
        <begin position="463"/>
        <end position="478"/>
    </location>
</feature>
<feature type="domain" description="Tudor-knot" evidence="2">
    <location>
        <begin position="41"/>
        <end position="93"/>
    </location>
</feature>
<protein>
    <submittedName>
        <fullName evidence="3">ARI4B protein</fullName>
    </submittedName>
</protein>
<feature type="compositionally biased region" description="Low complexity" evidence="1">
    <location>
        <begin position="630"/>
        <end position="641"/>
    </location>
</feature>
<feature type="compositionally biased region" description="Basic and acidic residues" evidence="1">
    <location>
        <begin position="524"/>
        <end position="533"/>
    </location>
</feature>
<dbReference type="SUPFAM" id="SSF54160">
    <property type="entry name" value="Chromo domain-like"/>
    <property type="match status" value="1"/>
</dbReference>
<feature type="non-terminal residue" evidence="3">
    <location>
        <position position="1"/>
    </location>
</feature>
<evidence type="ECO:0000256" key="1">
    <source>
        <dbReference type="SAM" id="MobiDB-lite"/>
    </source>
</evidence>
<feature type="compositionally biased region" description="Low complexity" evidence="1">
    <location>
        <begin position="739"/>
        <end position="757"/>
    </location>
</feature>
<feature type="region of interest" description="Disordered" evidence="1">
    <location>
        <begin position="725"/>
        <end position="759"/>
    </location>
</feature>
<proteinExistence type="predicted"/>
<feature type="compositionally biased region" description="Basic and acidic residues" evidence="1">
    <location>
        <begin position="663"/>
        <end position="675"/>
    </location>
</feature>
<dbReference type="GO" id="GO:0000976">
    <property type="term" value="F:transcription cis-regulatory region binding"/>
    <property type="evidence" value="ECO:0007669"/>
    <property type="project" value="TreeGrafter"/>
</dbReference>
<feature type="compositionally biased region" description="Acidic residues" evidence="1">
    <location>
        <begin position="1"/>
        <end position="36"/>
    </location>
</feature>
<dbReference type="OrthoDB" id="10068428at2759"/>
<sequence length="780" mass="86662">DDTNKEEDEDEEEAEEEEEEEEEEEDNNNNEEEEFECYPPGMKVQVRYGRGKNQKMYEASIKDSDIEGGEVLYLVHYCGWNVRYDEWIKADKIVRPADKNVPKIKHRKKIKNKTDKEKEDKYSPKNCKLRRLSKPPFHTSTSPETGSKLDSTEAKNTEQAPVKSIEITSIINGLQASESSDDSEQEDDQSAPNVPADGKEESQHEAVSQDKNELCLKEEQSGSSLPEETKALTDVVVPKSGSKSPERLRKEMEELSEDTDSDGEDEATKKRKDVKKEVVDKTAKPQVKRGKRRYCVAEESLKTVSPNRKDEKSKNKDSLSLENSSNSSSDEDEEDKSKLKITPTKKYNGLEEKRKSLRTSTFYSGFSEVGEKRIKLLNNSDERLQNTRAKDRKDVWSSIQGQWPKKTLKELFSDSDTEAAASPPHAAPEDAAAEEQLQTLAEEDISLPSSELEKSLPASVDIKPVEEKPTEVGEKKVEFPSSGSNSVLNTPPTTPESPSSVTVTESSRHQSSVTVSETLPPNQEEIRSIKSETDSTIEVDSVAGELQDLQSEGNISPTGFDASVSSSSSNQPEPEHTEKVCTGQKRLKDAQGGGSSSKKQKRSHKTSVNNKKKSKTTNSSDSEELSAGESVSKSQSAKSISTGMKSHQTKSPARTQSPGKCGKNGEKESDLKEQNNRLPKVYKWSFQMSDLENLTSAERITVLQEKLQEIRKHYLSLKSEVASIDRRRKRLKKKERESAATTSSSSSSPSSSSITAAVMLTLAEPSMSSSSQNGMSVECR</sequence>
<dbReference type="PANTHER" id="PTHR13964">
    <property type="entry name" value="RBP-RELATED"/>
    <property type="match status" value="1"/>
</dbReference>
<evidence type="ECO:0000313" key="3">
    <source>
        <dbReference type="EMBL" id="NWH48139.1"/>
    </source>
</evidence>
<feature type="compositionally biased region" description="Basic and acidic residues" evidence="1">
    <location>
        <begin position="244"/>
        <end position="253"/>
    </location>
</feature>
<dbReference type="PANTHER" id="PTHR13964:SF24">
    <property type="entry name" value="AT-RICH INTERACTIVE DOMAIN-CONTAINING PROTEIN 4B"/>
    <property type="match status" value="1"/>
</dbReference>
<feature type="non-terminal residue" evidence="3">
    <location>
        <position position="780"/>
    </location>
</feature>
<organism evidence="3 4">
    <name type="scientific">Fregata magnificens</name>
    <name type="common">Magnificent frigatebird</name>
    <dbReference type="NCBI Taxonomy" id="37042"/>
    <lineage>
        <taxon>Eukaryota</taxon>
        <taxon>Metazoa</taxon>
        <taxon>Chordata</taxon>
        <taxon>Craniata</taxon>
        <taxon>Vertebrata</taxon>
        <taxon>Euteleostomi</taxon>
        <taxon>Archelosauria</taxon>
        <taxon>Archosauria</taxon>
        <taxon>Dinosauria</taxon>
        <taxon>Saurischia</taxon>
        <taxon>Theropoda</taxon>
        <taxon>Coelurosauria</taxon>
        <taxon>Aves</taxon>
        <taxon>Neognathae</taxon>
        <taxon>Neoaves</taxon>
        <taxon>Aequornithes</taxon>
        <taxon>Suliformes</taxon>
        <taxon>Fregatidae</taxon>
        <taxon>Fregata</taxon>
    </lineage>
</organism>
<evidence type="ECO:0000259" key="2">
    <source>
        <dbReference type="Pfam" id="PF11717"/>
    </source>
</evidence>
<feature type="compositionally biased region" description="Acidic residues" evidence="1">
    <location>
        <begin position="179"/>
        <end position="189"/>
    </location>
</feature>
<dbReference type="AlphaFoldDB" id="A0A850VW33"/>
<dbReference type="InterPro" id="IPR025995">
    <property type="entry name" value="Tudor-knot"/>
</dbReference>
<dbReference type="FunFam" id="2.30.30.140:FF:000012">
    <property type="entry name" value="AT-rich interactive domain-containing protein 4A"/>
    <property type="match status" value="1"/>
</dbReference>
<feature type="compositionally biased region" description="Basic residues" evidence="1">
    <location>
        <begin position="598"/>
        <end position="615"/>
    </location>
</feature>
<dbReference type="Gene3D" id="2.30.30.140">
    <property type="match status" value="1"/>
</dbReference>
<feature type="region of interest" description="Disordered" evidence="1">
    <location>
        <begin position="1"/>
        <end position="40"/>
    </location>
</feature>
<dbReference type="Pfam" id="PF11717">
    <property type="entry name" value="Tudor-knot"/>
    <property type="match status" value="1"/>
</dbReference>
<feature type="compositionally biased region" description="Polar residues" evidence="1">
    <location>
        <begin position="509"/>
        <end position="521"/>
    </location>
</feature>